<dbReference type="RefSeq" id="WP_118095320.1">
    <property type="nucleotide sequence ID" value="NZ_JADMSI010000002.1"/>
</dbReference>
<reference evidence="4 5" key="1">
    <citation type="submission" date="2018-08" db="EMBL/GenBank/DDBJ databases">
        <title>A genome reference for cultivated species of the human gut microbiota.</title>
        <authorList>
            <person name="Zou Y."/>
            <person name="Xue W."/>
            <person name="Luo G."/>
        </authorList>
    </citation>
    <scope>NUCLEOTIDE SEQUENCE [LARGE SCALE GENOMIC DNA]</scope>
    <source>
        <strain evidence="4 5">AM33-3BH</strain>
    </source>
</reference>
<evidence type="ECO:0000256" key="2">
    <source>
        <dbReference type="SAM" id="Coils"/>
    </source>
</evidence>
<feature type="domain" description="LXG" evidence="3">
    <location>
        <begin position="1"/>
        <end position="223"/>
    </location>
</feature>
<dbReference type="InterPro" id="IPR006829">
    <property type="entry name" value="LXG_dom"/>
</dbReference>
<organism evidence="4 5">
    <name type="scientific">Streptococcus parasanguinis</name>
    <dbReference type="NCBI Taxonomy" id="1318"/>
    <lineage>
        <taxon>Bacteria</taxon>
        <taxon>Bacillati</taxon>
        <taxon>Bacillota</taxon>
        <taxon>Bacilli</taxon>
        <taxon>Lactobacillales</taxon>
        <taxon>Streptococcaceae</taxon>
        <taxon>Streptococcus</taxon>
    </lineage>
</organism>
<dbReference type="PROSITE" id="PS51756">
    <property type="entry name" value="LXG"/>
    <property type="match status" value="1"/>
</dbReference>
<protein>
    <recommendedName>
        <fullName evidence="3">LXG domain-containing protein</fullName>
    </recommendedName>
</protein>
<dbReference type="PANTHER" id="PTHR34976:SF1">
    <property type="entry name" value="TOXIN BC_0920"/>
    <property type="match status" value="1"/>
</dbReference>
<comment type="caution">
    <text evidence="4">The sequence shown here is derived from an EMBL/GenBank/DDBJ whole genome shotgun (WGS) entry which is preliminary data.</text>
</comment>
<evidence type="ECO:0000256" key="1">
    <source>
        <dbReference type="ARBA" id="ARBA00034117"/>
    </source>
</evidence>
<accession>A0A414CLP6</accession>
<dbReference type="AlphaFoldDB" id="A0A414CLP6"/>
<dbReference type="Proteomes" id="UP000285773">
    <property type="component" value="Unassembled WGS sequence"/>
</dbReference>
<evidence type="ECO:0000313" key="4">
    <source>
        <dbReference type="EMBL" id="RHC95966.1"/>
    </source>
</evidence>
<dbReference type="InterPro" id="IPR051768">
    <property type="entry name" value="Bact_secretion_toxin"/>
</dbReference>
<proteinExistence type="inferred from homology"/>
<dbReference type="EMBL" id="QSIO01000001">
    <property type="protein sequence ID" value="RHC95966.1"/>
    <property type="molecule type" value="Genomic_DNA"/>
</dbReference>
<keyword evidence="2" id="KW-0175">Coiled coil</keyword>
<name>A0A414CLP6_STRPA</name>
<gene>
    <name evidence="4" type="ORF">DW820_02230</name>
</gene>
<feature type="coiled-coil region" evidence="2">
    <location>
        <begin position="96"/>
        <end position="123"/>
    </location>
</feature>
<dbReference type="PANTHER" id="PTHR34976">
    <property type="entry name" value="RIBONUCLEASE YQCG-RELATED"/>
    <property type="match status" value="1"/>
</dbReference>
<comment type="similarity">
    <text evidence="1">In the N-terminal section; belongs to the LXG family.</text>
</comment>
<sequence length="675" mass="76976">MSIDMYLESARSQATSLSSISAQCVQQNIELIKVLENFVAEEELKGHAYDSAKAHITSTVIPLIQGIVLYQESLAEDCQKFVSQYTSDVDSKSWRQVDLEEKIREADQKISSLRQLMETKSDNKISAFLNLSVSIAVFEGVKQKLQKILISLLTYNAVSPIIFLNSERYLFAVQNGFVQATQSWDAASGTYLPPSSGTDLSWKQTISLGWQKRQAVLNKVKNPKVETLEEKLSKMSRAELEEEYGSVIQSYKRFLTMGQGDNVTATMDFEDVKLIWKRYNEVKDDHLGLLPSELAKVDPKFKKRIDAMDQEALEEAYPELKTLISMAHVNPYAQLFKSETERANYDYLLDRYFLLDSQKMLSWRDPAFQTKYDYYIIEEGIDPFTGKPATQEEINRAKNIKKVRTVTESFQLASTLYTSYVGYNQYYNKPYTTFSDVFSKVKGKVPFFNRKPVIPEVNPKVDTNVKTITEPAKTYDRERILRNIEESKIARESSNFKQYVAKEYALAEEIRYKNYWNEPILTIPKGSRPNPKTYVNSEYLTKHFAEFNEGATVIQTEWAYTNYSEANGFVGVPDDNTLFVMPAKYADKVIQNSNGNINYIEEKLGFPKGYFKYGGGLVRIDIKDLSDLNLRLPSGNEIGANSFWIPGGETSGGVPEAILNTVPLDRTRVSRIGIK</sequence>
<evidence type="ECO:0000259" key="3">
    <source>
        <dbReference type="PROSITE" id="PS51756"/>
    </source>
</evidence>
<evidence type="ECO:0000313" key="5">
    <source>
        <dbReference type="Proteomes" id="UP000285773"/>
    </source>
</evidence>